<evidence type="ECO:0000256" key="1">
    <source>
        <dbReference type="SAM" id="MobiDB-lite"/>
    </source>
</evidence>
<evidence type="ECO:0000313" key="3">
    <source>
        <dbReference type="Proteomes" id="UP001218188"/>
    </source>
</evidence>
<reference evidence="2" key="1">
    <citation type="submission" date="2023-03" db="EMBL/GenBank/DDBJ databases">
        <title>Massive genome expansion in bonnet fungi (Mycena s.s.) driven by repeated elements and novel gene families across ecological guilds.</title>
        <authorList>
            <consortium name="Lawrence Berkeley National Laboratory"/>
            <person name="Harder C.B."/>
            <person name="Miyauchi S."/>
            <person name="Viragh M."/>
            <person name="Kuo A."/>
            <person name="Thoen E."/>
            <person name="Andreopoulos B."/>
            <person name="Lu D."/>
            <person name="Skrede I."/>
            <person name="Drula E."/>
            <person name="Henrissat B."/>
            <person name="Morin E."/>
            <person name="Kohler A."/>
            <person name="Barry K."/>
            <person name="LaButti K."/>
            <person name="Morin E."/>
            <person name="Salamov A."/>
            <person name="Lipzen A."/>
            <person name="Mereny Z."/>
            <person name="Hegedus B."/>
            <person name="Baldrian P."/>
            <person name="Stursova M."/>
            <person name="Weitz H."/>
            <person name="Taylor A."/>
            <person name="Grigoriev I.V."/>
            <person name="Nagy L.G."/>
            <person name="Martin F."/>
            <person name="Kauserud H."/>
        </authorList>
    </citation>
    <scope>NUCLEOTIDE SEQUENCE</scope>
    <source>
        <strain evidence="2">CBHHK200</strain>
    </source>
</reference>
<feature type="compositionally biased region" description="Basic and acidic residues" evidence="1">
    <location>
        <begin position="316"/>
        <end position="328"/>
    </location>
</feature>
<dbReference type="Proteomes" id="UP001218188">
    <property type="component" value="Unassembled WGS sequence"/>
</dbReference>
<feature type="compositionally biased region" description="Polar residues" evidence="1">
    <location>
        <begin position="10"/>
        <end position="20"/>
    </location>
</feature>
<feature type="compositionally biased region" description="Low complexity" evidence="1">
    <location>
        <begin position="591"/>
        <end position="609"/>
    </location>
</feature>
<feature type="region of interest" description="Disordered" evidence="1">
    <location>
        <begin position="314"/>
        <end position="482"/>
    </location>
</feature>
<gene>
    <name evidence="2" type="ORF">C8F04DRAFT_614141</name>
</gene>
<keyword evidence="3" id="KW-1185">Reference proteome</keyword>
<name>A0AAD6X687_9AGAR</name>
<sequence>MSLANPRTAKPSNPSASEGDNSVGRRNTLRSSTTQSKQKISPPRLDSETGSPDPYGGPPTSSPYKPSSRPYTPHATTDAHRVIQYHDGHPLLSDTEKKAVDDLIKECQLPSSRCLITQDSVLNYCHLVARSTSWPQVARLTKLWGCRPVFDLNGPQNIVKASLDHHYMMDNNKLLLVPEKAVITRALDACLAFDAEDSMSASPFDAFSVIPDGGWTFRLLPVDIDPHRHIFRHRIVKASDTVNYDSTGIYDEYAHPFSNLRIQTHANPLCAIWHAGKELTRLTVSQSAELIAHDTEGLIVDIFNLYQIWALPEPNRPTDAERSQRTDENSTLQDPLDPSRAVASAPVPRDSASPEAGEPLDRNLGLSTWPGSEAPEASKGRGTWFASAESGLKTPPPREESEVIRKRRRSAVSPQDADLGALPGALDTSPRAHVGQRQKTMRDNDEVQLTASAILPPRIGQPATRSEVGTAPSKQSQRKVHHTGVADSWVIPGTLDTSRRVHGQKIMHDGDVQPTASARLPSRIGQPAVQSEVGTAPTKQRQRTVYDRGGSQTARGEFSRLAPAKKGAVQSSESAAAEEEYILKGLARYLGSAGSSHSATSRTSYSHSASGGGQGNPRTTSLPAHHARQGSSNSVAMSRRSGGGVDSRGPRPQNPGNQASTSQLAMGPLASSMRPPSTSSSNRDRPSMRQGDPSGGSESRERRVPPENRRENAAGPGLDRERLQPAEGGSNHKGKGVGAVPRFTK</sequence>
<protein>
    <recommendedName>
        <fullName evidence="4">HNH nuclease domain-containing protein</fullName>
    </recommendedName>
</protein>
<feature type="region of interest" description="Disordered" evidence="1">
    <location>
        <begin position="1"/>
        <end position="75"/>
    </location>
</feature>
<feature type="compositionally biased region" description="Low complexity" evidence="1">
    <location>
        <begin position="671"/>
        <end position="681"/>
    </location>
</feature>
<evidence type="ECO:0000313" key="2">
    <source>
        <dbReference type="EMBL" id="KAJ7033699.1"/>
    </source>
</evidence>
<dbReference type="EMBL" id="JARJCM010000063">
    <property type="protein sequence ID" value="KAJ7033699.1"/>
    <property type="molecule type" value="Genomic_DNA"/>
</dbReference>
<proteinExistence type="predicted"/>
<feature type="compositionally biased region" description="Basic and acidic residues" evidence="1">
    <location>
        <begin position="698"/>
        <end position="724"/>
    </location>
</feature>
<evidence type="ECO:0008006" key="4">
    <source>
        <dbReference type="Google" id="ProtNLM"/>
    </source>
</evidence>
<feature type="compositionally biased region" description="Polar residues" evidence="1">
    <location>
        <begin position="654"/>
        <end position="664"/>
    </location>
</feature>
<accession>A0AAD6X687</accession>
<feature type="non-terminal residue" evidence="2">
    <location>
        <position position="1"/>
    </location>
</feature>
<comment type="caution">
    <text evidence="2">The sequence shown here is derived from an EMBL/GenBank/DDBJ whole genome shotgun (WGS) entry which is preliminary data.</text>
</comment>
<feature type="compositionally biased region" description="Polar residues" evidence="1">
    <location>
        <begin position="29"/>
        <end position="39"/>
    </location>
</feature>
<organism evidence="2 3">
    <name type="scientific">Mycena alexandri</name>
    <dbReference type="NCBI Taxonomy" id="1745969"/>
    <lineage>
        <taxon>Eukaryota</taxon>
        <taxon>Fungi</taxon>
        <taxon>Dikarya</taxon>
        <taxon>Basidiomycota</taxon>
        <taxon>Agaricomycotina</taxon>
        <taxon>Agaricomycetes</taxon>
        <taxon>Agaricomycetidae</taxon>
        <taxon>Agaricales</taxon>
        <taxon>Marasmiineae</taxon>
        <taxon>Mycenaceae</taxon>
        <taxon>Mycena</taxon>
    </lineage>
</organism>
<dbReference type="AlphaFoldDB" id="A0AAD6X687"/>
<feature type="region of interest" description="Disordered" evidence="1">
    <location>
        <begin position="591"/>
        <end position="745"/>
    </location>
</feature>
<feature type="compositionally biased region" description="Polar residues" evidence="1">
    <location>
        <begin position="528"/>
        <end position="539"/>
    </location>
</feature>
<feature type="region of interest" description="Disordered" evidence="1">
    <location>
        <begin position="525"/>
        <end position="577"/>
    </location>
</feature>